<evidence type="ECO:0000313" key="2">
    <source>
        <dbReference type="EMBL" id="CAH3035945.1"/>
    </source>
</evidence>
<evidence type="ECO:0000256" key="1">
    <source>
        <dbReference type="SAM" id="MobiDB-lite"/>
    </source>
</evidence>
<dbReference type="Proteomes" id="UP001159405">
    <property type="component" value="Unassembled WGS sequence"/>
</dbReference>
<accession>A0ABN8MWJ3</accession>
<protein>
    <submittedName>
        <fullName evidence="2">Uncharacterized protein</fullName>
    </submittedName>
</protein>
<evidence type="ECO:0000313" key="3">
    <source>
        <dbReference type="Proteomes" id="UP001159405"/>
    </source>
</evidence>
<comment type="caution">
    <text evidence="2">The sequence shown here is derived from an EMBL/GenBank/DDBJ whole genome shotgun (WGS) entry which is preliminary data.</text>
</comment>
<proteinExistence type="predicted"/>
<feature type="region of interest" description="Disordered" evidence="1">
    <location>
        <begin position="40"/>
        <end position="94"/>
    </location>
</feature>
<gene>
    <name evidence="2" type="ORF">PLOB_00031263</name>
</gene>
<name>A0ABN8MWJ3_9CNID</name>
<dbReference type="EMBL" id="CALNXK010000004">
    <property type="protein sequence ID" value="CAH3035945.1"/>
    <property type="molecule type" value="Genomic_DNA"/>
</dbReference>
<organism evidence="2 3">
    <name type="scientific">Porites lobata</name>
    <dbReference type="NCBI Taxonomy" id="104759"/>
    <lineage>
        <taxon>Eukaryota</taxon>
        <taxon>Metazoa</taxon>
        <taxon>Cnidaria</taxon>
        <taxon>Anthozoa</taxon>
        <taxon>Hexacorallia</taxon>
        <taxon>Scleractinia</taxon>
        <taxon>Fungiina</taxon>
        <taxon>Poritidae</taxon>
        <taxon>Porites</taxon>
    </lineage>
</organism>
<keyword evidence="3" id="KW-1185">Reference proteome</keyword>
<sequence>MLKPAYEFYADNRPMTKITVEDVKCEGLWLTHRRPRRNISQIRPYSFGGPPDYTLKPVYQNRLKSDHTRPNPTSDETTTDHRQTRPPPNQTIRTDLHRHTRPQTTIPDYSASNQYRMPSLLSWYRSGALFMGWVKGGI</sequence>
<reference evidence="2 3" key="1">
    <citation type="submission" date="2022-05" db="EMBL/GenBank/DDBJ databases">
        <authorList>
            <consortium name="Genoscope - CEA"/>
            <person name="William W."/>
        </authorList>
    </citation>
    <scope>NUCLEOTIDE SEQUENCE [LARGE SCALE GENOMIC DNA]</scope>
</reference>